<evidence type="ECO:0000259" key="1">
    <source>
        <dbReference type="Pfam" id="PF07157"/>
    </source>
</evidence>
<organism evidence="2 3">
    <name type="scientific">Caballeronia sordidicola</name>
    <name type="common">Burkholderia sordidicola</name>
    <dbReference type="NCBI Taxonomy" id="196367"/>
    <lineage>
        <taxon>Bacteria</taxon>
        <taxon>Pseudomonadati</taxon>
        <taxon>Pseudomonadota</taxon>
        <taxon>Betaproteobacteria</taxon>
        <taxon>Burkholderiales</taxon>
        <taxon>Burkholderiaceae</taxon>
        <taxon>Caballeronia</taxon>
    </lineage>
</organism>
<comment type="caution">
    <text evidence="2">The sequence shown here is derived from an EMBL/GenBank/DDBJ whole genome shotgun (WGS) entry which is preliminary data.</text>
</comment>
<dbReference type="Proteomes" id="UP000195221">
    <property type="component" value="Unassembled WGS sequence"/>
</dbReference>
<feature type="domain" description="DNA circulation N-terminal" evidence="1">
    <location>
        <begin position="41"/>
        <end position="127"/>
    </location>
</feature>
<reference evidence="2 3" key="1">
    <citation type="submission" date="2017-03" db="EMBL/GenBank/DDBJ databases">
        <title>Genome analysis of strain PAMC 26577.</title>
        <authorList>
            <person name="Oh H.-M."/>
            <person name="Yang J.-A."/>
        </authorList>
    </citation>
    <scope>NUCLEOTIDE SEQUENCE [LARGE SCALE GENOMIC DNA]</scope>
    <source>
        <strain evidence="2 3">PAMC 26577</strain>
    </source>
</reference>
<proteinExistence type="predicted"/>
<dbReference type="RefSeq" id="WP_075357944.1">
    <property type="nucleotide sequence ID" value="NZ_MSRG01000020.1"/>
</dbReference>
<protein>
    <submittedName>
        <fullName evidence="2">Phage tail/DNA circulation protein</fullName>
    </submittedName>
</protein>
<evidence type="ECO:0000313" key="3">
    <source>
        <dbReference type="Proteomes" id="UP000195221"/>
    </source>
</evidence>
<dbReference type="InterPro" id="IPR009826">
    <property type="entry name" value="DNA_circ_N"/>
</dbReference>
<name>A0A242N764_CABSO</name>
<dbReference type="EMBL" id="NBTZ01000009">
    <property type="protein sequence ID" value="OTP79497.1"/>
    <property type="molecule type" value="Genomic_DNA"/>
</dbReference>
<gene>
    <name evidence="2" type="ORF">PAMC26577_01120</name>
</gene>
<dbReference type="AlphaFoldDB" id="A0A242N764"/>
<dbReference type="Pfam" id="PF07157">
    <property type="entry name" value="DNA_circ_N"/>
    <property type="match status" value="1"/>
</dbReference>
<sequence length="475" mass="49413">MAFSIGSGAGAVLGGTSGISNLANSLASRLGGSAGTYFDQLKPASFRGVPFVSLGGNSRFGRRIEVHEYPKRDTPWGEDVGKRTRPYLVAGYIVGDDVIAQRDQMIKACELAGDGTFVHASYGTLNVTMLSLNVIERWEKGRYFEFEFEFIEAGKKTFPLSAAATGNSVLSSVLGVNVAAALNFASQALKVVALGASVLGSVVSTALGWYTFAKNVVVDARNLFSLYMNLPGDFGRFFGSSSVAPYSTTGITAQPSATVASLTALSVTNRMAVDTASDTLAAAAANFGAGTTDDFANAAVGVANAVLAASPDPSDGMRLLTELSSFVPSGVNSMSVIGAGMSTMQAACADLFRRTCVAAVAQASSTYQPSSSDDAVQVRDAVTGLIDAELAIAGDQGEDETYQAMRTLRAAVVEDLNARGAGLSSIKTFVFPASMPALTLANRIYRDASRADELVAQADAIHPLFMPTTFKALSS</sequence>
<accession>A0A242N764</accession>
<evidence type="ECO:0000313" key="2">
    <source>
        <dbReference type="EMBL" id="OTP79497.1"/>
    </source>
</evidence>